<evidence type="ECO:0000313" key="1">
    <source>
        <dbReference type="EMBL" id="SMY08064.1"/>
    </source>
</evidence>
<organism evidence="1 2">
    <name type="scientific">Flavimaricola marinus</name>
    <dbReference type="NCBI Taxonomy" id="1819565"/>
    <lineage>
        <taxon>Bacteria</taxon>
        <taxon>Pseudomonadati</taxon>
        <taxon>Pseudomonadota</taxon>
        <taxon>Alphaproteobacteria</taxon>
        <taxon>Rhodobacterales</taxon>
        <taxon>Paracoccaceae</taxon>
        <taxon>Flavimaricola</taxon>
    </lineage>
</organism>
<reference evidence="1 2" key="1">
    <citation type="submission" date="2017-05" db="EMBL/GenBank/DDBJ databases">
        <authorList>
            <person name="Song R."/>
            <person name="Chenine A.L."/>
            <person name="Ruprecht R.M."/>
        </authorList>
    </citation>
    <scope>NUCLEOTIDE SEQUENCE [LARGE SCALE GENOMIC DNA]</scope>
    <source>
        <strain evidence="1 2">CECT 8899</strain>
    </source>
</reference>
<dbReference type="Pfam" id="PF13481">
    <property type="entry name" value="AAA_25"/>
    <property type="match status" value="1"/>
</dbReference>
<keyword evidence="2" id="KW-1185">Reference proteome</keyword>
<dbReference type="RefSeq" id="WP_093992237.1">
    <property type="nucleotide sequence ID" value="NZ_FXZK01000003.1"/>
</dbReference>
<dbReference type="Gene3D" id="3.40.50.300">
    <property type="entry name" value="P-loop containing nucleotide triphosphate hydrolases"/>
    <property type="match status" value="1"/>
</dbReference>
<dbReference type="OrthoDB" id="1496333at2"/>
<protein>
    <submittedName>
        <fullName evidence="1">DNA repair protein RadA</fullName>
    </submittedName>
</protein>
<evidence type="ECO:0000313" key="2">
    <source>
        <dbReference type="Proteomes" id="UP000201613"/>
    </source>
</evidence>
<dbReference type="SUPFAM" id="SSF52540">
    <property type="entry name" value="P-loop containing nucleoside triphosphate hydrolases"/>
    <property type="match status" value="1"/>
</dbReference>
<sequence>MTKNDIFRTLDEIAAKEIDWLWDSLIPYEKTTILEGDPELGKSYLCMHLGALVTTGGKLPDGSRVDKGNVLYISSEDDAADTIRPRMEQMGADLKRVRVLDDFLLFDDKGLVRLREELDEHTPDLVVIDTLYSFLSGKVDLGKPTSIRAALHELDRLFKEYGPAVIAMRHWTKGGKGKAIYRGVGSIDVIGVARTALAVAKHPENDNLRILAQVKNNIGAKPKSFVYEIVPQPKGLPIIEWRGTTHYSADDLERQGQDDQSEEARAVEFLREVLAKGPMPSAELFIRAADAEISRPTLNRAKREAGVKSEKNGKTWIWKLAES</sequence>
<gene>
    <name evidence="1" type="ORF">LOM8899_02212</name>
</gene>
<proteinExistence type="predicted"/>
<dbReference type="Proteomes" id="UP000201613">
    <property type="component" value="Unassembled WGS sequence"/>
</dbReference>
<accession>A0A238LF81</accession>
<name>A0A238LF81_9RHOB</name>
<dbReference type="AlphaFoldDB" id="A0A238LF81"/>
<dbReference type="InterPro" id="IPR027417">
    <property type="entry name" value="P-loop_NTPase"/>
</dbReference>
<dbReference type="EMBL" id="FXZK01000003">
    <property type="protein sequence ID" value="SMY08064.1"/>
    <property type="molecule type" value="Genomic_DNA"/>
</dbReference>